<evidence type="ECO:0000256" key="3">
    <source>
        <dbReference type="ARBA" id="ARBA00022840"/>
    </source>
</evidence>
<dbReference type="Pfam" id="PF00152">
    <property type="entry name" value="tRNA-synt_2"/>
    <property type="match status" value="1"/>
</dbReference>
<protein>
    <submittedName>
        <fullName evidence="5">Elongation factor P--(R)-beta-lysine ligase</fullName>
        <ecNumber evidence="5">6.3.1.-</ecNumber>
    </submittedName>
</protein>
<keyword evidence="5" id="KW-0648">Protein biosynthesis</keyword>
<evidence type="ECO:0000313" key="6">
    <source>
        <dbReference type="Proteomes" id="UP001194714"/>
    </source>
</evidence>
<gene>
    <name evidence="5" type="ORF">NEPTK9_000467</name>
</gene>
<proteinExistence type="predicted"/>
<evidence type="ECO:0000256" key="1">
    <source>
        <dbReference type="ARBA" id="ARBA00022598"/>
    </source>
</evidence>
<dbReference type="EC" id="6.3.1.-" evidence="5"/>
<keyword evidence="2" id="KW-0547">Nucleotide-binding</keyword>
<dbReference type="InterPro" id="IPR004364">
    <property type="entry name" value="Aa-tRNA-synt_II"/>
</dbReference>
<dbReference type="Proteomes" id="UP001194714">
    <property type="component" value="Unassembled WGS sequence"/>
</dbReference>
<dbReference type="EMBL" id="JAAEJV010000007">
    <property type="protein sequence ID" value="MBF5058967.1"/>
    <property type="molecule type" value="Genomic_DNA"/>
</dbReference>
<dbReference type="GO" id="GO:0016874">
    <property type="term" value="F:ligase activity"/>
    <property type="evidence" value="ECO:0007669"/>
    <property type="project" value="UniProtKB-KW"/>
</dbReference>
<keyword evidence="6" id="KW-1185">Reference proteome</keyword>
<evidence type="ECO:0000256" key="2">
    <source>
        <dbReference type="ARBA" id="ARBA00022741"/>
    </source>
</evidence>
<dbReference type="InterPro" id="IPR045864">
    <property type="entry name" value="aa-tRNA-synth_II/BPL/LPL"/>
</dbReference>
<dbReference type="PANTHER" id="PTHR42918">
    <property type="entry name" value="LYSYL-TRNA SYNTHETASE"/>
    <property type="match status" value="1"/>
</dbReference>
<dbReference type="InterPro" id="IPR006195">
    <property type="entry name" value="aa-tRNA-synth_II"/>
</dbReference>
<evidence type="ECO:0000313" key="5">
    <source>
        <dbReference type="EMBL" id="MBF5058967.1"/>
    </source>
</evidence>
<dbReference type="InterPro" id="IPR004525">
    <property type="entry name" value="EpmA"/>
</dbReference>
<keyword evidence="5" id="KW-0251">Elongation factor</keyword>
<keyword evidence="1 5" id="KW-0436">Ligase</keyword>
<keyword evidence="3" id="KW-0067">ATP-binding</keyword>
<feature type="domain" description="Aminoacyl-transfer RNA synthetases class-II family profile" evidence="4">
    <location>
        <begin position="75"/>
        <end position="281"/>
    </location>
</feature>
<sequence>MSKTLTHHKLRAKALQKVRSFFADHAVLEVDTNLLSPYGSVDAHIDLFEVAGGGYLHSSPEYEMKKLLSKGSGDIYQLSHVYRKEEVGPLHRPEFTMIEWYRVGTTLTSFLEENLALLALFLGDVPYEILSYREAFEKHLGVPYDAPAEKLRVIAKEKGIELEGLNEIWGCLIEPHLGQGKVSIITPYPKEQVALAQTTHIDGEEVAERFEFYFKGIELGNGYHELGDPVEQKKRLVMANEERKALGKKPLPIDPKFIEALEHGLPDCYGIALGFDRLLMLQEGKTFIGS</sequence>
<organism evidence="5 6">
    <name type="scientific">Candidatus Neptunichlamydia vexilliferae</name>
    <dbReference type="NCBI Taxonomy" id="1651774"/>
    <lineage>
        <taxon>Bacteria</taxon>
        <taxon>Pseudomonadati</taxon>
        <taxon>Chlamydiota</taxon>
        <taxon>Chlamydiia</taxon>
        <taxon>Parachlamydiales</taxon>
        <taxon>Simkaniaceae</taxon>
        <taxon>Candidatus Neptunichlamydia</taxon>
    </lineage>
</organism>
<dbReference type="PROSITE" id="PS50862">
    <property type="entry name" value="AA_TRNA_LIGASE_II"/>
    <property type="match status" value="1"/>
</dbReference>
<dbReference type="GO" id="GO:0003746">
    <property type="term" value="F:translation elongation factor activity"/>
    <property type="evidence" value="ECO:0007669"/>
    <property type="project" value="UniProtKB-KW"/>
</dbReference>
<dbReference type="SUPFAM" id="SSF55681">
    <property type="entry name" value="Class II aaRS and biotin synthetases"/>
    <property type="match status" value="1"/>
</dbReference>
<name>A0ABS0AXU7_9BACT</name>
<accession>A0ABS0AXU7</accession>
<reference evidence="5 6" key="1">
    <citation type="submission" date="2020-01" db="EMBL/GenBank/DDBJ databases">
        <title>Draft genome sequence of Cand. Neptunochlamydia vexilliferae K9.</title>
        <authorList>
            <person name="Schulz F."/>
            <person name="Koestlbacher S."/>
            <person name="Wascher F."/>
            <person name="Pizzetti I."/>
            <person name="Horn M."/>
        </authorList>
    </citation>
    <scope>NUCLEOTIDE SEQUENCE [LARGE SCALE GENOMIC DNA]</scope>
    <source>
        <strain evidence="5 6">K9</strain>
    </source>
</reference>
<dbReference type="PANTHER" id="PTHR42918:SF6">
    <property type="entry name" value="ELONGATION FACTOR P--(R)-BETA-LYSINE LIGASE"/>
    <property type="match status" value="1"/>
</dbReference>
<dbReference type="Gene3D" id="3.30.930.10">
    <property type="entry name" value="Bira Bifunctional Protein, Domain 2"/>
    <property type="match status" value="1"/>
</dbReference>
<comment type="caution">
    <text evidence="5">The sequence shown here is derived from an EMBL/GenBank/DDBJ whole genome shotgun (WGS) entry which is preliminary data.</text>
</comment>
<dbReference type="NCBIfam" id="NF006828">
    <property type="entry name" value="PRK09350.1"/>
    <property type="match status" value="1"/>
</dbReference>
<dbReference type="NCBIfam" id="TIGR00462">
    <property type="entry name" value="genX"/>
    <property type="match status" value="1"/>
</dbReference>
<evidence type="ECO:0000259" key="4">
    <source>
        <dbReference type="PROSITE" id="PS50862"/>
    </source>
</evidence>
<dbReference type="RefSeq" id="WP_194847268.1">
    <property type="nucleotide sequence ID" value="NZ_JAAEJV010000007.1"/>
</dbReference>